<organism evidence="1 2">
    <name type="scientific">Desulfofarcimen acetoxidans (strain ATCC 49208 / DSM 771 / KCTC 5769 / VKM B-1644 / 5575)</name>
    <name type="common">Desulfotomaculum acetoxidans</name>
    <dbReference type="NCBI Taxonomy" id="485916"/>
    <lineage>
        <taxon>Bacteria</taxon>
        <taxon>Bacillati</taxon>
        <taxon>Bacillota</taxon>
        <taxon>Clostridia</taxon>
        <taxon>Eubacteriales</taxon>
        <taxon>Peptococcaceae</taxon>
        <taxon>Desulfofarcimen</taxon>
    </lineage>
</organism>
<sequence>MRVKPVSEYMLIGKVCPYRKIRVPVEWESITGQAIAEEFLACYGDECMMWDGNGCSLCRVGMPVTLMATEPAEQTQKQHQEIKKNQDGKVSGCKDQRELKATVTVLEAKETKTGSIRAWCEKDNRKEVVFAKNGAGKVLLNAIGKQVEIKYCLLENDNGSKIIFAVKATVLKS</sequence>
<keyword evidence="2" id="KW-1185">Reference proteome</keyword>
<protein>
    <submittedName>
        <fullName evidence="1">Uncharacterized protein</fullName>
    </submittedName>
</protein>
<evidence type="ECO:0000313" key="1">
    <source>
        <dbReference type="EMBL" id="ACV63269.1"/>
    </source>
</evidence>
<name>C8W0L4_DESAS</name>
<dbReference type="KEGG" id="dae:Dtox_2460"/>
<dbReference type="STRING" id="485916.Dtox_2460"/>
<reference evidence="1 2" key="1">
    <citation type="journal article" date="2009" name="Stand. Genomic Sci.">
        <title>Complete genome sequence of Desulfotomaculum acetoxidans type strain (5575).</title>
        <authorList>
            <person name="Spring S."/>
            <person name="Lapidus A."/>
            <person name="Schroder M."/>
            <person name="Gleim D."/>
            <person name="Sims D."/>
            <person name="Meincke L."/>
            <person name="Glavina Del Rio T."/>
            <person name="Tice H."/>
            <person name="Copeland A."/>
            <person name="Cheng J.F."/>
            <person name="Lucas S."/>
            <person name="Chen F."/>
            <person name="Nolan M."/>
            <person name="Bruce D."/>
            <person name="Goodwin L."/>
            <person name="Pitluck S."/>
            <person name="Ivanova N."/>
            <person name="Mavromatis K."/>
            <person name="Mikhailova N."/>
            <person name="Pati A."/>
            <person name="Chen A."/>
            <person name="Palaniappan K."/>
            <person name="Land M."/>
            <person name="Hauser L."/>
            <person name="Chang Y.J."/>
            <person name="Jeffries C.D."/>
            <person name="Chain P."/>
            <person name="Saunders E."/>
            <person name="Brettin T."/>
            <person name="Detter J.C."/>
            <person name="Goker M."/>
            <person name="Bristow J."/>
            <person name="Eisen J.A."/>
            <person name="Markowitz V."/>
            <person name="Hugenholtz P."/>
            <person name="Kyrpides N.C."/>
            <person name="Klenk H.P."/>
            <person name="Han C."/>
        </authorList>
    </citation>
    <scope>NUCLEOTIDE SEQUENCE [LARGE SCALE GENOMIC DNA]</scope>
    <source>
        <strain evidence="2">ATCC 49208 / DSM 771 / VKM B-1644</strain>
    </source>
</reference>
<dbReference type="EMBL" id="CP001720">
    <property type="protein sequence ID" value="ACV63269.1"/>
    <property type="molecule type" value="Genomic_DNA"/>
</dbReference>
<gene>
    <name evidence="1" type="ordered locus">Dtox_2460</name>
</gene>
<dbReference type="AlphaFoldDB" id="C8W0L4"/>
<evidence type="ECO:0000313" key="2">
    <source>
        <dbReference type="Proteomes" id="UP000002217"/>
    </source>
</evidence>
<dbReference type="HOGENOM" id="CLU_1545139_0_0_9"/>
<accession>C8W0L4</accession>
<dbReference type="RefSeq" id="WP_015757970.1">
    <property type="nucleotide sequence ID" value="NC_013216.1"/>
</dbReference>
<dbReference type="OrthoDB" id="1808310at2"/>
<dbReference type="Proteomes" id="UP000002217">
    <property type="component" value="Chromosome"/>
</dbReference>
<proteinExistence type="predicted"/>